<dbReference type="InterPro" id="IPR002677">
    <property type="entry name" value="Ribosomal_bL32"/>
</dbReference>
<evidence type="ECO:0000313" key="12">
    <source>
        <dbReference type="EMBL" id="JAQ09892.1"/>
    </source>
</evidence>
<keyword evidence="3" id="KW-0809">Transit peptide</keyword>
<organism evidence="11">
    <name type="scientific">Lygus hesperus</name>
    <name type="common">Western plant bug</name>
    <dbReference type="NCBI Taxonomy" id="30085"/>
    <lineage>
        <taxon>Eukaryota</taxon>
        <taxon>Metazoa</taxon>
        <taxon>Ecdysozoa</taxon>
        <taxon>Arthropoda</taxon>
        <taxon>Hexapoda</taxon>
        <taxon>Insecta</taxon>
        <taxon>Pterygota</taxon>
        <taxon>Neoptera</taxon>
        <taxon>Paraneoptera</taxon>
        <taxon>Hemiptera</taxon>
        <taxon>Heteroptera</taxon>
        <taxon>Panheteroptera</taxon>
        <taxon>Cimicomorpha</taxon>
        <taxon>Miridae</taxon>
        <taxon>Mirini</taxon>
        <taxon>Lygus</taxon>
    </lineage>
</organism>
<dbReference type="EMBL" id="GDHC01008737">
    <property type="protein sequence ID" value="JAQ09892.1"/>
    <property type="molecule type" value="Transcribed_RNA"/>
</dbReference>
<dbReference type="PANTHER" id="PTHR21026">
    <property type="entry name" value="39S RIBOSOMAL PROTEIN L32, MITOCHONDRIAL"/>
    <property type="match status" value="1"/>
</dbReference>
<dbReference type="GO" id="GO:0006412">
    <property type="term" value="P:translation"/>
    <property type="evidence" value="ECO:0007669"/>
    <property type="project" value="InterPro"/>
</dbReference>
<dbReference type="EMBL" id="GBRD01001540">
    <property type="protein sequence ID" value="JAG64281.1"/>
    <property type="molecule type" value="Transcribed_RNA"/>
</dbReference>
<keyword evidence="6" id="KW-0687">Ribonucleoprotein</keyword>
<dbReference type="AlphaFoldDB" id="A0A0K8TFV5"/>
<comment type="subcellular location">
    <subcellularLocation>
        <location evidence="1">Mitochondrion</location>
    </subcellularLocation>
</comment>
<comment type="function">
    <text evidence="9">Component of the mitochondrial large ribosomal subunit (mt-LSU). The mitochondrial ribosome (mitoribosome) is a large ribonucleoprotein complex responsible for the synthesis of proteins inside mitochondria.</text>
</comment>
<evidence type="ECO:0000256" key="10">
    <source>
        <dbReference type="SAM" id="MobiDB-lite"/>
    </source>
</evidence>
<comment type="similarity">
    <text evidence="2">Belongs to the bacterial ribosomal protein bL32 family.</text>
</comment>
<evidence type="ECO:0000256" key="7">
    <source>
        <dbReference type="ARBA" id="ARBA00039935"/>
    </source>
</evidence>
<dbReference type="InterPro" id="IPR011332">
    <property type="entry name" value="Ribosomal_zn-bd"/>
</dbReference>
<evidence type="ECO:0000313" key="11">
    <source>
        <dbReference type="EMBL" id="JAG64281.1"/>
    </source>
</evidence>
<sequence>MVSIIAKAQNFIQIFEARLLTALLGVHHHHPIPALVGLEGPDISEEDLDRTLKEEGFLFAVPKSRRTVQKRRNRKFGWPVYNWKPLVPKTNLIVCGTCGHYHQSGFLCGTCYKKVMKETEEIQKRIEATSNLDPVDKEIVVLYEEEALAKQSEFVNGKRVVEMNKKRPSWFSSNLLQKSTTKEEASTKDVPPTELA</sequence>
<evidence type="ECO:0000256" key="4">
    <source>
        <dbReference type="ARBA" id="ARBA00022980"/>
    </source>
</evidence>
<feature type="region of interest" description="Disordered" evidence="10">
    <location>
        <begin position="174"/>
        <end position="196"/>
    </location>
</feature>
<reference evidence="11" key="1">
    <citation type="submission" date="2014-09" db="EMBL/GenBank/DDBJ databases">
        <authorList>
            <person name="Magalhaes I.L.F."/>
            <person name="Oliveira U."/>
            <person name="Santos F.R."/>
            <person name="Vidigal T.H.D.A."/>
            <person name="Brescovit A.D."/>
            <person name="Santos A.J."/>
        </authorList>
    </citation>
    <scope>NUCLEOTIDE SEQUENCE</scope>
</reference>
<dbReference type="SUPFAM" id="SSF57829">
    <property type="entry name" value="Zn-binding ribosomal proteins"/>
    <property type="match status" value="1"/>
</dbReference>
<keyword evidence="4 12" id="KW-0689">Ribosomal protein</keyword>
<dbReference type="Pfam" id="PF01783">
    <property type="entry name" value="Ribosomal_L32p"/>
    <property type="match status" value="1"/>
</dbReference>
<evidence type="ECO:0000256" key="8">
    <source>
        <dbReference type="ARBA" id="ARBA00042577"/>
    </source>
</evidence>
<name>A0A0K8TFV5_LYGHE</name>
<proteinExistence type="inferred from homology"/>
<evidence type="ECO:0000256" key="2">
    <source>
        <dbReference type="ARBA" id="ARBA00008560"/>
    </source>
</evidence>
<evidence type="ECO:0000256" key="5">
    <source>
        <dbReference type="ARBA" id="ARBA00023128"/>
    </source>
</evidence>
<protein>
    <recommendedName>
        <fullName evidence="7">Large ribosomal subunit protein bL32m</fullName>
    </recommendedName>
    <alternativeName>
        <fullName evidence="8">39S ribosomal protein L32, mitochondrial</fullName>
    </alternativeName>
</protein>
<dbReference type="GO" id="GO:0005762">
    <property type="term" value="C:mitochondrial large ribosomal subunit"/>
    <property type="evidence" value="ECO:0007669"/>
    <property type="project" value="TreeGrafter"/>
</dbReference>
<dbReference type="GO" id="GO:0003735">
    <property type="term" value="F:structural constituent of ribosome"/>
    <property type="evidence" value="ECO:0007669"/>
    <property type="project" value="InterPro"/>
</dbReference>
<keyword evidence="5" id="KW-0496">Mitochondrion</keyword>
<accession>A0A0K8TFV5</accession>
<reference evidence="12" key="2">
    <citation type="journal article" date="2016" name="Gigascience">
        <title>De novo construction of an expanded transcriptome assembly for the western tarnished plant bug, Lygus hesperus.</title>
        <authorList>
            <person name="Tassone E.E."/>
            <person name="Geib S.M."/>
            <person name="Hall B."/>
            <person name="Fabrick J.A."/>
            <person name="Brent C.S."/>
            <person name="Hull J.J."/>
        </authorList>
    </citation>
    <scope>NUCLEOTIDE SEQUENCE</scope>
</reference>
<evidence type="ECO:0000256" key="1">
    <source>
        <dbReference type="ARBA" id="ARBA00004173"/>
    </source>
</evidence>
<evidence type="ECO:0000256" key="6">
    <source>
        <dbReference type="ARBA" id="ARBA00023274"/>
    </source>
</evidence>
<dbReference type="InterPro" id="IPR051991">
    <property type="entry name" value="Mitoribosomal_protein_bL32"/>
</dbReference>
<dbReference type="PANTHER" id="PTHR21026:SF2">
    <property type="entry name" value="LARGE RIBOSOMAL SUBUNIT PROTEIN BL32M"/>
    <property type="match status" value="1"/>
</dbReference>
<evidence type="ECO:0000256" key="3">
    <source>
        <dbReference type="ARBA" id="ARBA00022946"/>
    </source>
</evidence>
<evidence type="ECO:0000256" key="9">
    <source>
        <dbReference type="ARBA" id="ARBA00045766"/>
    </source>
</evidence>
<gene>
    <name evidence="12" type="primary">mRpL32</name>
    <name evidence="12" type="ORF">g.41556</name>
</gene>